<feature type="domain" description="Methyltransferase type 12" evidence="7">
    <location>
        <begin position="170"/>
        <end position="273"/>
    </location>
</feature>
<dbReference type="GO" id="GO:0032259">
    <property type="term" value="P:methylation"/>
    <property type="evidence" value="ECO:0007669"/>
    <property type="project" value="UniProtKB-KW"/>
</dbReference>
<feature type="region of interest" description="Disordered" evidence="6">
    <location>
        <begin position="126"/>
        <end position="148"/>
    </location>
</feature>
<dbReference type="InterPro" id="IPR026113">
    <property type="entry name" value="METTL2/6/8-like"/>
</dbReference>
<dbReference type="PANTHER" id="PTHR22809">
    <property type="entry name" value="METHYLTRANSFERASE-RELATED"/>
    <property type="match status" value="1"/>
</dbReference>
<reference evidence="8" key="1">
    <citation type="submission" date="2025-08" db="UniProtKB">
        <authorList>
            <consortium name="RefSeq"/>
        </authorList>
    </citation>
    <scope>IDENTIFICATION</scope>
    <source>
        <tissue evidence="8">Muscle</tissue>
    </source>
</reference>
<dbReference type="AlphaFoldDB" id="A0A9Q9YF51"/>
<proteinExistence type="inferred from homology"/>
<evidence type="ECO:0000256" key="1">
    <source>
        <dbReference type="ARBA" id="ARBA00022603"/>
    </source>
</evidence>
<gene>
    <name evidence="8" type="primary">mettl8</name>
</gene>
<dbReference type="CTD" id="79828"/>
<organism evidence="8">
    <name type="scientific">Cyprinus carpio</name>
    <name type="common">Common carp</name>
    <dbReference type="NCBI Taxonomy" id="7962"/>
    <lineage>
        <taxon>Eukaryota</taxon>
        <taxon>Metazoa</taxon>
        <taxon>Chordata</taxon>
        <taxon>Craniata</taxon>
        <taxon>Vertebrata</taxon>
        <taxon>Euteleostomi</taxon>
        <taxon>Actinopterygii</taxon>
        <taxon>Neopterygii</taxon>
        <taxon>Teleostei</taxon>
        <taxon>Ostariophysi</taxon>
        <taxon>Cypriniformes</taxon>
        <taxon>Cyprinidae</taxon>
        <taxon>Cyprininae</taxon>
        <taxon>Cyprinus</taxon>
    </lineage>
</organism>
<dbReference type="GO" id="GO:0052735">
    <property type="term" value="F:tRNA (cytidine-3-)-methyltransferase activity"/>
    <property type="evidence" value="ECO:0007669"/>
    <property type="project" value="TreeGrafter"/>
</dbReference>
<dbReference type="CDD" id="cd02440">
    <property type="entry name" value="AdoMet_MTases"/>
    <property type="match status" value="1"/>
</dbReference>
<keyword evidence="1 5" id="KW-0489">Methyltransferase</keyword>
<dbReference type="Pfam" id="PF08242">
    <property type="entry name" value="Methyltransf_12"/>
    <property type="match status" value="1"/>
</dbReference>
<comment type="similarity">
    <text evidence="5">Belongs to the methyltransferase superfamily. METL family.</text>
</comment>
<dbReference type="InterPro" id="IPR013217">
    <property type="entry name" value="Methyltransf_12"/>
</dbReference>
<keyword evidence="3" id="KW-0949">S-adenosyl-L-methionine</keyword>
<dbReference type="EC" id="2.1.1.-" evidence="5"/>
<evidence type="ECO:0000259" key="7">
    <source>
        <dbReference type="Pfam" id="PF08242"/>
    </source>
</evidence>
<dbReference type="PANTHER" id="PTHR22809:SF3">
    <property type="entry name" value="TRNA N(3)-METHYLCYTIDINE METHYLTRANSFERASE"/>
    <property type="match status" value="1"/>
</dbReference>
<name>A0A9Q9YF51_CYPCA</name>
<dbReference type="RefSeq" id="XP_042619069.1">
    <property type="nucleotide sequence ID" value="XM_042763135.1"/>
</dbReference>
<dbReference type="GO" id="GO:0008033">
    <property type="term" value="P:tRNA processing"/>
    <property type="evidence" value="ECO:0007669"/>
    <property type="project" value="UniProtKB-KW"/>
</dbReference>
<dbReference type="OrthoDB" id="417697at2759"/>
<dbReference type="GeneID" id="109054549"/>
<protein>
    <recommendedName>
        <fullName evidence="5">tRNA N(3)-cytidine methyltransferase</fullName>
        <ecNumber evidence="5">2.1.1.-</ecNumber>
    </recommendedName>
</protein>
<evidence type="ECO:0000256" key="4">
    <source>
        <dbReference type="ARBA" id="ARBA00022694"/>
    </source>
</evidence>
<evidence type="ECO:0000313" key="8">
    <source>
        <dbReference type="RefSeq" id="XP_042619069.1"/>
    </source>
</evidence>
<sequence>MRGFLTLTVRAVSRVPRVPRVPRRPLSGGRPPAPLGARVLTNPEDIFQHNMWDHVQWTEEETEKARLRAEENSKEKIPVEEQSKYDGEAYKYWDRFYEMHQRKFFRNRTWLFTEFPELLPPDTAGLCRPELEQDSRSESGNREKQQPCGSCTLTSHMDTFPGQHAAFRILEVGCGAGNSVFPIISTIRGSKAFLYCCDFSSQAVELIQEHPDYDPAVCHAFVRDICDTRSPFPFPPESLDIILVVFVLSAIHPARRAQDVVTSLAGFLKQGGIMLFRDYGRYDLAQLRFKKGQCLSENFYTRQDGTCVYFFTKDEVHRLFSDAGLEELQNLEDRRLQVNRGKKVVMHRVWVQSKYRKPSLISD</sequence>
<evidence type="ECO:0000256" key="5">
    <source>
        <dbReference type="PIRNR" id="PIRNR037755"/>
    </source>
</evidence>
<comment type="function">
    <text evidence="5">S-adenosyl-L-methionine-dependent methyltransferase.</text>
</comment>
<evidence type="ECO:0000256" key="6">
    <source>
        <dbReference type="SAM" id="MobiDB-lite"/>
    </source>
</evidence>
<evidence type="ECO:0000256" key="3">
    <source>
        <dbReference type="ARBA" id="ARBA00022691"/>
    </source>
</evidence>
<accession>A0A9Q9YF51</accession>
<keyword evidence="4" id="KW-0819">tRNA processing</keyword>
<dbReference type="Proteomes" id="UP001155660">
    <property type="component" value="Chromosome A9"/>
</dbReference>
<feature type="compositionally biased region" description="Basic and acidic residues" evidence="6">
    <location>
        <begin position="129"/>
        <end position="145"/>
    </location>
</feature>
<keyword evidence="2 5" id="KW-0808">Transferase</keyword>
<dbReference type="PIRSF" id="PIRSF037755">
    <property type="entry name" value="Mettl2_prd"/>
    <property type="match status" value="1"/>
</dbReference>
<evidence type="ECO:0000256" key="2">
    <source>
        <dbReference type="ARBA" id="ARBA00022679"/>
    </source>
</evidence>